<dbReference type="EMBL" id="CAJPEX010004925">
    <property type="protein sequence ID" value="CAG0923306.1"/>
    <property type="molecule type" value="Genomic_DNA"/>
</dbReference>
<feature type="compositionally biased region" description="Basic and acidic residues" evidence="3">
    <location>
        <begin position="1"/>
        <end position="19"/>
    </location>
</feature>
<evidence type="ECO:0000313" key="4">
    <source>
        <dbReference type="EMBL" id="CAD7283154.1"/>
    </source>
</evidence>
<dbReference type="AlphaFoldDB" id="A0A7R9BYR8"/>
<sequence>MTREPWDAKARVSLDKPDPGLDPNAFSVVASTLTILTVLSPTNAAPLDGVFAVAASAGSESAPVQSNPNAKPGFSYGFAHTAPLASFGAPHHGHRQGTNDADAEGYLATQYHTQSNVGDAAFGYAHPGQAHASIRDANGGVTGSYSYISPEGHPIHVLYVADAAGFRVISNALPDANGDIPLHAQAALPTPVQETPEVQAAREEHMRLFAAIKSSRQPQQS</sequence>
<keyword evidence="5" id="KW-1185">Reference proteome</keyword>
<reference evidence="4" key="1">
    <citation type="submission" date="2020-11" db="EMBL/GenBank/DDBJ databases">
        <authorList>
            <person name="Tran Van P."/>
        </authorList>
    </citation>
    <scope>NUCLEOTIDE SEQUENCE</scope>
</reference>
<dbReference type="InterPro" id="IPR050468">
    <property type="entry name" value="Cuticle_Struct_Prot"/>
</dbReference>
<evidence type="ECO:0008006" key="6">
    <source>
        <dbReference type="Google" id="ProtNLM"/>
    </source>
</evidence>
<proteinExistence type="predicted"/>
<dbReference type="PROSITE" id="PS00233">
    <property type="entry name" value="CHIT_BIND_RR_1"/>
    <property type="match status" value="1"/>
</dbReference>
<keyword evidence="1 2" id="KW-0193">Cuticle</keyword>
<evidence type="ECO:0000313" key="5">
    <source>
        <dbReference type="Proteomes" id="UP000678499"/>
    </source>
</evidence>
<dbReference type="PANTHER" id="PTHR10380:SF196">
    <property type="entry name" value="CUTICULAR PROTEIN 72EA"/>
    <property type="match status" value="1"/>
</dbReference>
<dbReference type="PROSITE" id="PS51155">
    <property type="entry name" value="CHIT_BIND_RR_2"/>
    <property type="match status" value="1"/>
</dbReference>
<evidence type="ECO:0000256" key="1">
    <source>
        <dbReference type="ARBA" id="ARBA00022460"/>
    </source>
</evidence>
<feature type="region of interest" description="Disordered" evidence="3">
    <location>
        <begin position="1"/>
        <end position="21"/>
    </location>
</feature>
<dbReference type="GO" id="GO:0008010">
    <property type="term" value="F:structural constituent of chitin-based larval cuticle"/>
    <property type="evidence" value="ECO:0007669"/>
    <property type="project" value="TreeGrafter"/>
</dbReference>
<dbReference type="Pfam" id="PF00379">
    <property type="entry name" value="Chitin_bind_4"/>
    <property type="match status" value="1"/>
</dbReference>
<name>A0A7R9BYR8_9CRUS</name>
<dbReference type="InterPro" id="IPR031311">
    <property type="entry name" value="CHIT_BIND_RR_consensus"/>
</dbReference>
<dbReference type="InterPro" id="IPR000618">
    <property type="entry name" value="Insect_cuticle"/>
</dbReference>
<dbReference type="EMBL" id="OA886962">
    <property type="protein sequence ID" value="CAD7283154.1"/>
    <property type="molecule type" value="Genomic_DNA"/>
</dbReference>
<organism evidence="4">
    <name type="scientific">Notodromas monacha</name>
    <dbReference type="NCBI Taxonomy" id="399045"/>
    <lineage>
        <taxon>Eukaryota</taxon>
        <taxon>Metazoa</taxon>
        <taxon>Ecdysozoa</taxon>
        <taxon>Arthropoda</taxon>
        <taxon>Crustacea</taxon>
        <taxon>Oligostraca</taxon>
        <taxon>Ostracoda</taxon>
        <taxon>Podocopa</taxon>
        <taxon>Podocopida</taxon>
        <taxon>Cypridocopina</taxon>
        <taxon>Cypridoidea</taxon>
        <taxon>Cyprididae</taxon>
        <taxon>Notodromas</taxon>
    </lineage>
</organism>
<dbReference type="PANTHER" id="PTHR10380">
    <property type="entry name" value="CUTICLE PROTEIN"/>
    <property type="match status" value="1"/>
</dbReference>
<protein>
    <recommendedName>
        <fullName evidence="6">Cuticle protein</fullName>
    </recommendedName>
</protein>
<evidence type="ECO:0000256" key="2">
    <source>
        <dbReference type="PROSITE-ProRule" id="PRU00497"/>
    </source>
</evidence>
<dbReference type="Proteomes" id="UP000678499">
    <property type="component" value="Unassembled WGS sequence"/>
</dbReference>
<dbReference type="OrthoDB" id="6377716at2759"/>
<gene>
    <name evidence="4" type="ORF">NMOB1V02_LOCUS10772</name>
</gene>
<evidence type="ECO:0000256" key="3">
    <source>
        <dbReference type="SAM" id="MobiDB-lite"/>
    </source>
</evidence>
<dbReference type="GO" id="GO:0062129">
    <property type="term" value="C:chitin-based extracellular matrix"/>
    <property type="evidence" value="ECO:0007669"/>
    <property type="project" value="TreeGrafter"/>
</dbReference>
<accession>A0A7R9BYR8</accession>